<name>A0A0N7LR39_9RHOB</name>
<dbReference type="EMBL" id="CYPU01000071">
    <property type="protein sequence ID" value="CUH49748.1"/>
    <property type="molecule type" value="Genomic_DNA"/>
</dbReference>
<dbReference type="STRING" id="81569.RUM4293_01681"/>
<evidence type="ECO:0000313" key="1">
    <source>
        <dbReference type="EMBL" id="CUH49748.1"/>
    </source>
</evidence>
<dbReference type="OrthoDB" id="8527419at2"/>
<evidence type="ECO:0000313" key="2">
    <source>
        <dbReference type="Proteomes" id="UP000050783"/>
    </source>
</evidence>
<evidence type="ECO:0008006" key="3">
    <source>
        <dbReference type="Google" id="ProtNLM"/>
    </source>
</evidence>
<organism evidence="1 2">
    <name type="scientific">Ruegeria atlantica</name>
    <dbReference type="NCBI Taxonomy" id="81569"/>
    <lineage>
        <taxon>Bacteria</taxon>
        <taxon>Pseudomonadati</taxon>
        <taxon>Pseudomonadota</taxon>
        <taxon>Alphaproteobacteria</taxon>
        <taxon>Rhodobacterales</taxon>
        <taxon>Roseobacteraceae</taxon>
        <taxon>Ruegeria</taxon>
    </lineage>
</organism>
<gene>
    <name evidence="1" type="ORF">RUA4292_03945</name>
</gene>
<proteinExistence type="predicted"/>
<accession>A0A0N7LR39</accession>
<dbReference type="GeneID" id="55495083"/>
<dbReference type="AlphaFoldDB" id="A0A0N7LR39"/>
<protein>
    <recommendedName>
        <fullName evidence="3">Chalcone isomerase domain-containing protein</fullName>
    </recommendedName>
</protein>
<dbReference type="RefSeq" id="WP_058279118.1">
    <property type="nucleotide sequence ID" value="NZ_CYPU01000071.1"/>
</dbReference>
<dbReference type="Proteomes" id="UP000050783">
    <property type="component" value="Unassembled WGS sequence"/>
</dbReference>
<sequence>MALLKMTRSFLSRPNSSVWCVALLSLTLLAPVGLAASPVSNELPNAELRGSATFRYLGLPIYDAKLFTPGGAPFSWSDDFGLQLTYRKNLKQKALVESTLDEMTRQGNSGLTQVQLEQCFQAVSKGDSYMAISEGSNKVGFWRNGRKTCTLSGPGVTKTFMSIFLGDNTRSASFTRQLRGQ</sequence>
<reference evidence="1 2" key="1">
    <citation type="submission" date="2015-09" db="EMBL/GenBank/DDBJ databases">
        <authorList>
            <consortium name="Swine Surveillance"/>
        </authorList>
    </citation>
    <scope>NUCLEOTIDE SEQUENCE [LARGE SCALE GENOMIC DNA]</scope>
    <source>
        <strain evidence="1 2">CECT 4292</strain>
    </source>
</reference>